<dbReference type="AlphaFoldDB" id="A0A485LUX1"/>
<dbReference type="InterPro" id="IPR003838">
    <property type="entry name" value="ABC3_permease_C"/>
</dbReference>
<evidence type="ECO:0000259" key="7">
    <source>
        <dbReference type="Pfam" id="PF02687"/>
    </source>
</evidence>
<feature type="transmembrane region" description="Helical" evidence="6">
    <location>
        <begin position="302"/>
        <end position="329"/>
    </location>
</feature>
<evidence type="ECO:0000313" key="8">
    <source>
        <dbReference type="EMBL" id="VFU11946.1"/>
    </source>
</evidence>
<feature type="domain" description="ABC3 transporter permease C-terminal" evidence="7">
    <location>
        <begin position="261"/>
        <end position="375"/>
    </location>
</feature>
<evidence type="ECO:0000256" key="1">
    <source>
        <dbReference type="ARBA" id="ARBA00004651"/>
    </source>
</evidence>
<dbReference type="EMBL" id="CAADRM010000024">
    <property type="protein sequence ID" value="VFU11946.1"/>
    <property type="molecule type" value="Genomic_DNA"/>
</dbReference>
<name>A0A485LUX1_9ZZZZ</name>
<gene>
    <name evidence="8" type="ORF">SCFA_120030</name>
</gene>
<feature type="transmembrane region" description="Helical" evidence="6">
    <location>
        <begin position="258"/>
        <end position="281"/>
    </location>
</feature>
<accession>A0A485LUX1</accession>
<dbReference type="GO" id="GO:0005886">
    <property type="term" value="C:plasma membrane"/>
    <property type="evidence" value="ECO:0007669"/>
    <property type="project" value="UniProtKB-SubCell"/>
</dbReference>
<dbReference type="PANTHER" id="PTHR43738">
    <property type="entry name" value="ABC TRANSPORTER, MEMBRANE PROTEIN"/>
    <property type="match status" value="1"/>
</dbReference>
<comment type="subcellular location">
    <subcellularLocation>
        <location evidence="1">Cell membrane</location>
        <topology evidence="1">Multi-pass membrane protein</topology>
    </subcellularLocation>
</comment>
<organism evidence="8">
    <name type="scientific">anaerobic digester metagenome</name>
    <dbReference type="NCBI Taxonomy" id="1263854"/>
    <lineage>
        <taxon>unclassified sequences</taxon>
        <taxon>metagenomes</taxon>
        <taxon>ecological metagenomes</taxon>
    </lineage>
</organism>
<reference evidence="8" key="1">
    <citation type="submission" date="2019-03" db="EMBL/GenBank/DDBJ databases">
        <authorList>
            <person name="Hao L."/>
        </authorList>
    </citation>
    <scope>NUCLEOTIDE SEQUENCE</scope>
</reference>
<evidence type="ECO:0000256" key="3">
    <source>
        <dbReference type="ARBA" id="ARBA00022692"/>
    </source>
</evidence>
<keyword evidence="5 6" id="KW-0472">Membrane</keyword>
<dbReference type="InterPro" id="IPR051125">
    <property type="entry name" value="ABC-4/HrtB_transporter"/>
</dbReference>
<keyword evidence="3 6" id="KW-0812">Transmembrane</keyword>
<proteinExistence type="predicted"/>
<dbReference type="PANTHER" id="PTHR43738:SF3">
    <property type="entry name" value="ABC TRANSPORTER PERMEASE"/>
    <property type="match status" value="1"/>
</dbReference>
<keyword evidence="2" id="KW-1003">Cell membrane</keyword>
<evidence type="ECO:0000256" key="5">
    <source>
        <dbReference type="ARBA" id="ARBA00023136"/>
    </source>
</evidence>
<dbReference type="Pfam" id="PF02687">
    <property type="entry name" value="FtsX"/>
    <property type="match status" value="1"/>
</dbReference>
<sequence>MILWKMIFKNAFRHKLRTTLTVLAVAVAILAFGLLRTVISTWYAGVEASSATRLITRNSVSLIFSLPLSYYNKIRQADHVEMVSYGSWFGGIYISEENFFANFAVEAQTYLELHPEYVIPEDQRHDFLRDRRGFIAGRQLAERFGWEIGDIVTLQGTIYPGNWEFQLAAVYRGRDESVDENQFFFHWEYLNETLEETNPAMADQVGFYLVGVTDPDLAAQVAEEIDAMFENSPAATITETEESFVLGFISMTEAIIQVIRVVSFVVIAIILAVVANTMAMTTRERTGEYAVLKTLGYSGIQIMLLIMGEALVISLSGALLGIVLTYPAASGFRQALKAFFPTFSVQPGTILLDLGIGMLVGIAASLIPARQAVRIRIAEGLRRIG</sequence>
<keyword evidence="4 6" id="KW-1133">Transmembrane helix</keyword>
<protein>
    <submittedName>
        <fullName evidence="8">FtsX-like permease family protein</fullName>
    </submittedName>
</protein>
<feature type="transmembrane region" description="Helical" evidence="6">
    <location>
        <begin position="349"/>
        <end position="367"/>
    </location>
</feature>
<evidence type="ECO:0000256" key="2">
    <source>
        <dbReference type="ARBA" id="ARBA00022475"/>
    </source>
</evidence>
<evidence type="ECO:0000256" key="4">
    <source>
        <dbReference type="ARBA" id="ARBA00022989"/>
    </source>
</evidence>
<evidence type="ECO:0000256" key="6">
    <source>
        <dbReference type="SAM" id="Phobius"/>
    </source>
</evidence>